<dbReference type="GeneID" id="95503731"/>
<evidence type="ECO:0000313" key="2">
    <source>
        <dbReference type="EMBL" id="MFJ6040810.1"/>
    </source>
</evidence>
<feature type="transmembrane region" description="Helical" evidence="1">
    <location>
        <begin position="133"/>
        <end position="154"/>
    </location>
</feature>
<keyword evidence="1" id="KW-0812">Transmembrane</keyword>
<feature type="transmembrane region" description="Helical" evidence="1">
    <location>
        <begin position="82"/>
        <end position="106"/>
    </location>
</feature>
<evidence type="ECO:0000313" key="3">
    <source>
        <dbReference type="Proteomes" id="UP001617907"/>
    </source>
</evidence>
<name>A0ABW8HJ89_9ACTN</name>
<keyword evidence="1" id="KW-1133">Transmembrane helix</keyword>
<keyword evidence="1" id="KW-0472">Membrane</keyword>
<gene>
    <name evidence="2" type="ORF">ACIQFM_31725</name>
</gene>
<dbReference type="EMBL" id="JBIVPC010000021">
    <property type="protein sequence ID" value="MFJ6040810.1"/>
    <property type="molecule type" value="Genomic_DNA"/>
</dbReference>
<feature type="transmembrane region" description="Helical" evidence="1">
    <location>
        <begin position="7"/>
        <end position="27"/>
    </location>
</feature>
<comment type="caution">
    <text evidence="2">The sequence shown here is derived from an EMBL/GenBank/DDBJ whole genome shotgun (WGS) entry which is preliminary data.</text>
</comment>
<evidence type="ECO:0000256" key="1">
    <source>
        <dbReference type="SAM" id="Phobius"/>
    </source>
</evidence>
<accession>A0ABW8HJ89</accession>
<reference evidence="2 3" key="1">
    <citation type="submission" date="2024-10" db="EMBL/GenBank/DDBJ databases">
        <title>The Natural Products Discovery Center: Release of the First 8490 Sequenced Strains for Exploring Actinobacteria Biosynthetic Diversity.</title>
        <authorList>
            <person name="Kalkreuter E."/>
            <person name="Kautsar S.A."/>
            <person name="Yang D."/>
            <person name="Bader C.D."/>
            <person name="Teijaro C.N."/>
            <person name="Fluegel L."/>
            <person name="Davis C.M."/>
            <person name="Simpson J.R."/>
            <person name="Lauterbach L."/>
            <person name="Steele A.D."/>
            <person name="Gui C."/>
            <person name="Meng S."/>
            <person name="Li G."/>
            <person name="Viehrig K."/>
            <person name="Ye F."/>
            <person name="Su P."/>
            <person name="Kiefer A.F."/>
            <person name="Nichols A."/>
            <person name="Cepeda A.J."/>
            <person name="Yan W."/>
            <person name="Fan B."/>
            <person name="Jiang Y."/>
            <person name="Adhikari A."/>
            <person name="Zheng C.-J."/>
            <person name="Schuster L."/>
            <person name="Cowan T.M."/>
            <person name="Smanski M.J."/>
            <person name="Chevrette M.G."/>
            <person name="De Carvalho L.P.S."/>
            <person name="Shen B."/>
        </authorList>
    </citation>
    <scope>NUCLEOTIDE SEQUENCE [LARGE SCALE GENOMIC DNA]</scope>
    <source>
        <strain evidence="2 3">NPDC093086</strain>
    </source>
</reference>
<feature type="transmembrane region" description="Helical" evidence="1">
    <location>
        <begin position="47"/>
        <end position="70"/>
    </location>
</feature>
<dbReference type="RefSeq" id="WP_031083430.1">
    <property type="nucleotide sequence ID" value="NZ_BBOK01000001.1"/>
</dbReference>
<organism evidence="2 3">
    <name type="scientific">Streptomyces ardesiacus</name>
    <dbReference type="NCBI Taxonomy" id="285564"/>
    <lineage>
        <taxon>Bacteria</taxon>
        <taxon>Bacillati</taxon>
        <taxon>Actinomycetota</taxon>
        <taxon>Actinomycetes</taxon>
        <taxon>Kitasatosporales</taxon>
        <taxon>Streptomycetaceae</taxon>
        <taxon>Streptomyces</taxon>
    </lineage>
</organism>
<protein>
    <submittedName>
        <fullName evidence="2">Uncharacterized protein</fullName>
    </submittedName>
</protein>
<keyword evidence="3" id="KW-1185">Reference proteome</keyword>
<dbReference type="Proteomes" id="UP001617907">
    <property type="component" value="Unassembled WGS sequence"/>
</dbReference>
<sequence>MGVLSGCLLVVGSVAAFLALISPLVFIDMRWGHRVWGGLAPAWPGGGYAFGATLGVLLPLTAAALVAPLTRMKWRRSRLRSLAWALAALPGLAAGWLVLGVIGASWRPRERRDWDGDCYREGGACWVHERFPYLGTVGLAATVLVSAVLIALLVRHLVRGQSAPPAPGPAT</sequence>
<proteinExistence type="predicted"/>